<keyword evidence="2" id="KW-1185">Reference proteome</keyword>
<dbReference type="Proteomes" id="UP000254925">
    <property type="component" value="Unassembled WGS sequence"/>
</dbReference>
<sequence>MNLGRAYQNLLDKATTAIVRRSPNIAHEDLRIRNMTASVRGLGENPRTNVRKKAGLNRAILAPGVQRLRACQPRQPAEPGEVRVHDMRSF</sequence>
<evidence type="ECO:0000313" key="1">
    <source>
        <dbReference type="EMBL" id="RDI50487.1"/>
    </source>
</evidence>
<protein>
    <submittedName>
        <fullName evidence="1">Uncharacterized protein</fullName>
    </submittedName>
</protein>
<dbReference type="AlphaFoldDB" id="A0A370H385"/>
<accession>A0A370H385</accession>
<dbReference type="RefSeq" id="WP_114773339.1">
    <property type="nucleotide sequence ID" value="NZ_QQBB01000020.1"/>
</dbReference>
<reference evidence="1 2" key="1">
    <citation type="submission" date="2018-07" db="EMBL/GenBank/DDBJ databases">
        <title>Genomic Encyclopedia of Type Strains, Phase IV (KMG-IV): sequencing the most valuable type-strain genomes for metagenomic binning, comparative biology and taxonomic classification.</title>
        <authorList>
            <person name="Goeker M."/>
        </authorList>
    </citation>
    <scope>NUCLEOTIDE SEQUENCE [LARGE SCALE GENOMIC DNA]</scope>
    <source>
        <strain evidence="1 2">DSM 14364</strain>
    </source>
</reference>
<gene>
    <name evidence="1" type="ORF">DES45_1206</name>
</gene>
<evidence type="ECO:0000313" key="2">
    <source>
        <dbReference type="Proteomes" id="UP000254925"/>
    </source>
</evidence>
<comment type="caution">
    <text evidence="1">The sequence shown here is derived from an EMBL/GenBank/DDBJ whole genome shotgun (WGS) entry which is preliminary data.</text>
</comment>
<organism evidence="1 2">
    <name type="scientific">Microvirga subterranea</name>
    <dbReference type="NCBI Taxonomy" id="186651"/>
    <lineage>
        <taxon>Bacteria</taxon>
        <taxon>Pseudomonadati</taxon>
        <taxon>Pseudomonadota</taxon>
        <taxon>Alphaproteobacteria</taxon>
        <taxon>Hyphomicrobiales</taxon>
        <taxon>Methylobacteriaceae</taxon>
        <taxon>Microvirga</taxon>
    </lineage>
</organism>
<name>A0A370H385_9HYPH</name>
<dbReference type="OrthoDB" id="7867060at2"/>
<proteinExistence type="predicted"/>
<dbReference type="EMBL" id="QQBB01000020">
    <property type="protein sequence ID" value="RDI50487.1"/>
    <property type="molecule type" value="Genomic_DNA"/>
</dbReference>